<keyword evidence="1" id="KW-1133">Transmembrane helix</keyword>
<accession>B5VMJ1</accession>
<sequence length="99" mass="10837">MVVSGVLRVPVSVTGLQLSWVLVTLMVSLTCPSFQTQTTKKHQTLTSRSLPPMALPSMVLALTKMVSTLALALTVVLFQLLLVLLTLSSTRPFFLEYCK</sequence>
<keyword evidence="1" id="KW-0472">Membrane</keyword>
<feature type="transmembrane region" description="Helical" evidence="1">
    <location>
        <begin position="55"/>
        <end position="85"/>
    </location>
</feature>
<evidence type="ECO:0000256" key="1">
    <source>
        <dbReference type="SAM" id="Phobius"/>
    </source>
</evidence>
<evidence type="ECO:0000313" key="2">
    <source>
        <dbReference type="EMBL" id="EDZ70865.1"/>
    </source>
</evidence>
<comment type="caution">
    <text evidence="2">The sequence shown here is derived from an EMBL/GenBank/DDBJ whole genome shotgun (WGS) entry which is preliminary data.</text>
</comment>
<dbReference type="AlphaFoldDB" id="B5VMJ1"/>
<dbReference type="EMBL" id="ABSV01001500">
    <property type="protein sequence ID" value="EDZ70865.1"/>
    <property type="molecule type" value="Genomic_DNA"/>
</dbReference>
<name>B5VMJ1_YEAS6</name>
<organism evidence="2 3">
    <name type="scientific">Saccharomyces cerevisiae (strain AWRI1631)</name>
    <name type="common">Baker's yeast</name>
    <dbReference type="NCBI Taxonomy" id="545124"/>
    <lineage>
        <taxon>Eukaryota</taxon>
        <taxon>Fungi</taxon>
        <taxon>Dikarya</taxon>
        <taxon>Ascomycota</taxon>
        <taxon>Saccharomycotina</taxon>
        <taxon>Saccharomycetes</taxon>
        <taxon>Saccharomycetales</taxon>
        <taxon>Saccharomycetaceae</taxon>
        <taxon>Saccharomyces</taxon>
    </lineage>
</organism>
<feature type="transmembrane region" description="Helical" evidence="1">
    <location>
        <begin position="15"/>
        <end position="34"/>
    </location>
</feature>
<keyword evidence="1" id="KW-0812">Transmembrane</keyword>
<reference evidence="2 3" key="1">
    <citation type="journal article" date="2008" name="FEMS Yeast Res.">
        <title>Comparative genome analysis of a Saccharomyces cerevisiae wine strain.</title>
        <authorList>
            <person name="Borneman A.R."/>
            <person name="Forgan A.H."/>
            <person name="Pretorius I.S."/>
            <person name="Chambers P.J."/>
        </authorList>
    </citation>
    <scope>NUCLEOTIDE SEQUENCE [LARGE SCALE GENOMIC DNA]</scope>
    <source>
        <strain evidence="2 3">AWRI1631</strain>
    </source>
</reference>
<dbReference type="Proteomes" id="UP000008988">
    <property type="component" value="Unassembled WGS sequence"/>
</dbReference>
<gene>
    <name evidence="2" type="ORF">AWRI1631_112660</name>
</gene>
<evidence type="ECO:0000313" key="3">
    <source>
        <dbReference type="Proteomes" id="UP000008988"/>
    </source>
</evidence>
<proteinExistence type="predicted"/>
<protein>
    <submittedName>
        <fullName evidence="2">Uncharacterized protein</fullName>
    </submittedName>
</protein>